<sequence length="188" mass="20522">MTAIHVPADAPDLGAAITGHHDHDIVAQGECLVQHVPADALRKMATDSPGLAAALWRRTAMDARIHHAWLAAAHMRATPRIAHLISELHARLDRVGLTRDGSFHLPIEQKDLTRILGISRAHGNRSVQTLRAAGLIEWTRGRIRIRNLAALHTLAQFDPGYLFVAPPGSRALQGRSVQDAPDSRSLPF</sequence>
<dbReference type="STRING" id="1379903.ATO8_20344"/>
<evidence type="ECO:0000313" key="2">
    <source>
        <dbReference type="EMBL" id="ETW10783.1"/>
    </source>
</evidence>
<organism evidence="2 3">
    <name type="scientific">Roseivivax marinus</name>
    <dbReference type="NCBI Taxonomy" id="1379903"/>
    <lineage>
        <taxon>Bacteria</taxon>
        <taxon>Pseudomonadati</taxon>
        <taxon>Pseudomonadota</taxon>
        <taxon>Alphaproteobacteria</taxon>
        <taxon>Rhodobacterales</taxon>
        <taxon>Roseobacteraceae</taxon>
        <taxon>Roseivivax</taxon>
    </lineage>
</organism>
<comment type="caution">
    <text evidence="2">The sequence shown here is derived from an EMBL/GenBank/DDBJ whole genome shotgun (WGS) entry which is preliminary data.</text>
</comment>
<accession>W4HEF2</accession>
<evidence type="ECO:0000259" key="1">
    <source>
        <dbReference type="PROSITE" id="PS51063"/>
    </source>
</evidence>
<keyword evidence="3" id="KW-1185">Reference proteome</keyword>
<dbReference type="GO" id="GO:0006355">
    <property type="term" value="P:regulation of DNA-templated transcription"/>
    <property type="evidence" value="ECO:0007669"/>
    <property type="project" value="InterPro"/>
</dbReference>
<dbReference type="GO" id="GO:0003677">
    <property type="term" value="F:DNA binding"/>
    <property type="evidence" value="ECO:0007669"/>
    <property type="project" value="InterPro"/>
</dbReference>
<dbReference type="PROSITE" id="PS51063">
    <property type="entry name" value="HTH_CRP_2"/>
    <property type="match status" value="1"/>
</dbReference>
<gene>
    <name evidence="2" type="ORF">ATO8_20344</name>
</gene>
<feature type="domain" description="HTH crp-type" evidence="1">
    <location>
        <begin position="75"/>
        <end position="149"/>
    </location>
</feature>
<dbReference type="Gene3D" id="2.60.120.10">
    <property type="entry name" value="Jelly Rolls"/>
    <property type="match status" value="1"/>
</dbReference>
<protein>
    <submittedName>
        <fullName evidence="2">Crp/Fnr family transcriptional regulator</fullName>
    </submittedName>
</protein>
<reference evidence="2 3" key="1">
    <citation type="journal article" date="2014" name="Antonie Van Leeuwenhoek">
        <title>Roseivivax atlanticus sp. nov., isolated from surface seawater of the Atlantic Ocean.</title>
        <authorList>
            <person name="Li G."/>
            <person name="Lai Q."/>
            <person name="Liu X."/>
            <person name="Sun F."/>
            <person name="Shao Z."/>
        </authorList>
    </citation>
    <scope>NUCLEOTIDE SEQUENCE [LARGE SCALE GENOMIC DNA]</scope>
    <source>
        <strain evidence="2 3">22II-s10s</strain>
    </source>
</reference>
<proteinExistence type="predicted"/>
<evidence type="ECO:0000313" key="3">
    <source>
        <dbReference type="Proteomes" id="UP000019063"/>
    </source>
</evidence>
<dbReference type="InterPro" id="IPR036390">
    <property type="entry name" value="WH_DNA-bd_sf"/>
</dbReference>
<dbReference type="Pfam" id="PF13545">
    <property type="entry name" value="HTH_Crp_2"/>
    <property type="match status" value="1"/>
</dbReference>
<dbReference type="Proteomes" id="UP000019063">
    <property type="component" value="Unassembled WGS sequence"/>
</dbReference>
<dbReference type="AlphaFoldDB" id="W4HEF2"/>
<dbReference type="InterPro" id="IPR014710">
    <property type="entry name" value="RmlC-like_jellyroll"/>
</dbReference>
<dbReference type="SUPFAM" id="SSF46785">
    <property type="entry name" value="Winged helix' DNA-binding domain"/>
    <property type="match status" value="1"/>
</dbReference>
<dbReference type="eggNOG" id="COG0664">
    <property type="taxonomic scope" value="Bacteria"/>
</dbReference>
<dbReference type="InterPro" id="IPR012318">
    <property type="entry name" value="HTH_CRP"/>
</dbReference>
<dbReference type="EMBL" id="AQQW01000024">
    <property type="protein sequence ID" value="ETW10783.1"/>
    <property type="molecule type" value="Genomic_DNA"/>
</dbReference>
<name>W4HEF2_9RHOB</name>